<gene>
    <name evidence="1" type="ORF">MEDL_59700</name>
</gene>
<keyword evidence="2" id="KW-1185">Reference proteome</keyword>
<evidence type="ECO:0000313" key="1">
    <source>
        <dbReference type="EMBL" id="CAG2247808.1"/>
    </source>
</evidence>
<dbReference type="Proteomes" id="UP000683360">
    <property type="component" value="Unassembled WGS sequence"/>
</dbReference>
<comment type="caution">
    <text evidence="1">The sequence shown here is derived from an EMBL/GenBank/DDBJ whole genome shotgun (WGS) entry which is preliminary data.</text>
</comment>
<dbReference type="AlphaFoldDB" id="A0A8S3UYY3"/>
<reference evidence="1" key="1">
    <citation type="submission" date="2021-03" db="EMBL/GenBank/DDBJ databases">
        <authorList>
            <person name="Bekaert M."/>
        </authorList>
    </citation>
    <scope>NUCLEOTIDE SEQUENCE</scope>
</reference>
<organism evidence="1 2">
    <name type="scientific">Mytilus edulis</name>
    <name type="common">Blue mussel</name>
    <dbReference type="NCBI Taxonomy" id="6550"/>
    <lineage>
        <taxon>Eukaryota</taxon>
        <taxon>Metazoa</taxon>
        <taxon>Spiralia</taxon>
        <taxon>Lophotrochozoa</taxon>
        <taxon>Mollusca</taxon>
        <taxon>Bivalvia</taxon>
        <taxon>Autobranchia</taxon>
        <taxon>Pteriomorphia</taxon>
        <taxon>Mytilida</taxon>
        <taxon>Mytiloidea</taxon>
        <taxon>Mytilidae</taxon>
        <taxon>Mytilinae</taxon>
        <taxon>Mytilus</taxon>
    </lineage>
</organism>
<evidence type="ECO:0000313" key="2">
    <source>
        <dbReference type="Proteomes" id="UP000683360"/>
    </source>
</evidence>
<proteinExistence type="predicted"/>
<name>A0A8S3UYY3_MYTED</name>
<sequence length="214" mass="24861">MHNKYFQIIGEAKIIAIFEVDQYSMNQITSEITMNDFCNLTCTPLTHLESWQKLLGSSSSQFNFPHRLSGNDFLWFEVGYEHGISKEEFDILWERGTRSMIHQLREGQIEIEIFKVLGERRLYGFTSKKTNEDWETQLWSFQAEDKIYKNAKVVDMSEPLQFLLSIEIRNDNHDNGIDVESLIKSASSAIAEKAKYKFRVFGEAKIIASVCLLL</sequence>
<dbReference type="EMBL" id="CAJPWZ010002915">
    <property type="protein sequence ID" value="CAG2247808.1"/>
    <property type="molecule type" value="Genomic_DNA"/>
</dbReference>
<protein>
    <submittedName>
        <fullName evidence="1">Uncharacterized protein</fullName>
    </submittedName>
</protein>
<accession>A0A8S3UYY3</accession>
<dbReference type="OrthoDB" id="6079525at2759"/>